<dbReference type="Gene3D" id="2.40.160.40">
    <property type="entry name" value="monomeric porin ompg"/>
    <property type="match status" value="1"/>
</dbReference>
<dbReference type="EMBL" id="JMPI01000057">
    <property type="protein sequence ID" value="KFC78556.1"/>
    <property type="molecule type" value="Genomic_DNA"/>
</dbReference>
<dbReference type="GO" id="GO:0009279">
    <property type="term" value="C:cell outer membrane"/>
    <property type="evidence" value="ECO:0007669"/>
    <property type="project" value="TreeGrafter"/>
</dbReference>
<dbReference type="AlphaFoldDB" id="A0A085G4B1"/>
<keyword evidence="4" id="KW-1185">Reference proteome</keyword>
<dbReference type="Proteomes" id="UP000028653">
    <property type="component" value="Unassembled WGS sequence"/>
</dbReference>
<accession>A0A085G4B1</accession>
<feature type="signal peptide" evidence="2">
    <location>
        <begin position="1"/>
        <end position="20"/>
    </location>
</feature>
<evidence type="ECO:0000256" key="2">
    <source>
        <dbReference type="SAM" id="SignalP"/>
    </source>
</evidence>
<name>A0A085G4B1_9ENTR</name>
<dbReference type="STRING" id="1006004.GBAG_3332"/>
<dbReference type="RefSeq" id="WP_034498124.1">
    <property type="nucleotide sequence ID" value="NZ_JMPI01000057.1"/>
</dbReference>
<dbReference type="eggNOG" id="COG1452">
    <property type="taxonomic scope" value="Bacteria"/>
</dbReference>
<comment type="caution">
    <text evidence="3">The sequence shown here is derived from an EMBL/GenBank/DDBJ whole genome shotgun (WGS) entry which is preliminary data.</text>
</comment>
<dbReference type="PANTHER" id="PTHR38105">
    <property type="entry name" value="OUTER MEMBRANE PROTEIN-RELATED-RELATED"/>
    <property type="match status" value="1"/>
</dbReference>
<dbReference type="PANTHER" id="PTHR38105:SF5">
    <property type="entry name" value="OUTER MEMBRANE PROTEIN"/>
    <property type="match status" value="1"/>
</dbReference>
<reference evidence="3 4" key="1">
    <citation type="submission" date="2014-05" db="EMBL/GenBank/DDBJ databases">
        <title>ATOL: Assembling a taxonomically balanced genome-scale reconstruction of the evolutionary history of the Enterobacteriaceae.</title>
        <authorList>
            <person name="Plunkett G.III."/>
            <person name="Neeno-Eckwall E.C."/>
            <person name="Glasner J.D."/>
            <person name="Perna N.T."/>
        </authorList>
    </citation>
    <scope>NUCLEOTIDE SEQUENCE [LARGE SCALE GENOMIC DNA]</scope>
    <source>
        <strain evidence="3 4">ATCC 33320</strain>
    </source>
</reference>
<organism evidence="3 4">
    <name type="scientific">Buttiauxella agrestis ATCC 33320</name>
    <dbReference type="NCBI Taxonomy" id="1006004"/>
    <lineage>
        <taxon>Bacteria</taxon>
        <taxon>Pseudomonadati</taxon>
        <taxon>Pseudomonadota</taxon>
        <taxon>Gammaproteobacteria</taxon>
        <taxon>Enterobacterales</taxon>
        <taxon>Enterobacteriaceae</taxon>
        <taxon>Buttiauxella</taxon>
    </lineage>
</organism>
<protein>
    <submittedName>
        <fullName evidence="3">N-acetylneuraminic acid outer membrane channel protein</fullName>
    </submittedName>
</protein>
<proteinExistence type="predicted"/>
<dbReference type="InterPro" id="IPR053713">
    <property type="entry name" value="Bact_OM_Channel_sf"/>
</dbReference>
<sequence length="231" mass="26260">MLKKTLGLAMLIGASFAAQAVTVDLRHEYIDGGKTDKTNADRVSVSHRFANGFGFSVEAKWKSGGDNTDQPFADFIGNGHEEAISWQWKANKNFSLTPGFNIESNDSRTIYKPNLRAQYSFDNGFYVAVRYRYDYTRYPASANKEDDKVNRGDAWAGFVMGDWRTELNYVYARSEEGNARNNNKPYSQEYNVKLAYKLDKNWAPYGEVGNVGVNDRDDRQTRLRVGVAYSF</sequence>
<evidence type="ECO:0000313" key="4">
    <source>
        <dbReference type="Proteomes" id="UP000028653"/>
    </source>
</evidence>
<dbReference type="GO" id="GO:0015772">
    <property type="term" value="P:oligosaccharide transport"/>
    <property type="evidence" value="ECO:0007669"/>
    <property type="project" value="TreeGrafter"/>
</dbReference>
<dbReference type="GO" id="GO:0015288">
    <property type="term" value="F:porin activity"/>
    <property type="evidence" value="ECO:0007669"/>
    <property type="project" value="TreeGrafter"/>
</dbReference>
<dbReference type="OrthoDB" id="5817226at2"/>
<dbReference type="SUPFAM" id="SSF56935">
    <property type="entry name" value="Porins"/>
    <property type="match status" value="1"/>
</dbReference>
<evidence type="ECO:0000313" key="3">
    <source>
        <dbReference type="EMBL" id="KFC78556.1"/>
    </source>
</evidence>
<keyword evidence="1 2" id="KW-0732">Signal</keyword>
<dbReference type="Pfam" id="PF06178">
    <property type="entry name" value="KdgM"/>
    <property type="match status" value="1"/>
</dbReference>
<gene>
    <name evidence="3" type="primary">kdgM</name>
    <name evidence="3" type="ORF">GBAG_3332</name>
</gene>
<feature type="chain" id="PRO_5001790732" evidence="2">
    <location>
        <begin position="21"/>
        <end position="231"/>
    </location>
</feature>
<evidence type="ECO:0000256" key="1">
    <source>
        <dbReference type="ARBA" id="ARBA00022729"/>
    </source>
</evidence>
<dbReference type="InterPro" id="IPR009331">
    <property type="entry name" value="Oligogalacturonate-sp_porin"/>
</dbReference>